<evidence type="ECO:0000256" key="1">
    <source>
        <dbReference type="SAM" id="SignalP"/>
    </source>
</evidence>
<dbReference type="STRING" id="1346330.M472_09175"/>
<evidence type="ECO:0008006" key="4">
    <source>
        <dbReference type="Google" id="ProtNLM"/>
    </source>
</evidence>
<keyword evidence="1" id="KW-0732">Signal</keyword>
<evidence type="ECO:0000313" key="2">
    <source>
        <dbReference type="EMBL" id="ERJ58942.1"/>
    </source>
</evidence>
<dbReference type="PATRIC" id="fig|1346330.5.peg.2275"/>
<gene>
    <name evidence="2" type="ORF">M472_09175</name>
</gene>
<dbReference type="RefSeq" id="WP_021070435.1">
    <property type="nucleotide sequence ID" value="NZ_ATDL01000015.1"/>
</dbReference>
<dbReference type="SUPFAM" id="SSF51126">
    <property type="entry name" value="Pectin lyase-like"/>
    <property type="match status" value="1"/>
</dbReference>
<dbReference type="Proteomes" id="UP000016584">
    <property type="component" value="Unassembled WGS sequence"/>
</dbReference>
<dbReference type="InterPro" id="IPR011050">
    <property type="entry name" value="Pectin_lyase_fold/virulence"/>
</dbReference>
<dbReference type="EMBL" id="ATDL01000015">
    <property type="protein sequence ID" value="ERJ58942.1"/>
    <property type="molecule type" value="Genomic_DNA"/>
</dbReference>
<reference evidence="2 3" key="1">
    <citation type="journal article" date="2013" name="Genome Announc.">
        <title>The Draft Genome Sequence of Sphingomonas paucimobilis Strain HER1398 (Proteobacteria), Host to the Giant PAU Phage, Indicates That It Is a Member of the Genus Sphingobacterium (Bacteroidetes).</title>
        <authorList>
            <person name="White R.A.III."/>
            <person name="Suttle C.A."/>
        </authorList>
    </citation>
    <scope>NUCLEOTIDE SEQUENCE [LARGE SCALE GENOMIC DNA]</scope>
    <source>
        <strain evidence="2 3">HER1398</strain>
    </source>
</reference>
<organism evidence="2 3">
    <name type="scientific">Sphingobacterium paucimobilis HER1398</name>
    <dbReference type="NCBI Taxonomy" id="1346330"/>
    <lineage>
        <taxon>Bacteria</taxon>
        <taxon>Pseudomonadati</taxon>
        <taxon>Bacteroidota</taxon>
        <taxon>Sphingobacteriia</taxon>
        <taxon>Sphingobacteriales</taxon>
        <taxon>Sphingobacteriaceae</taxon>
        <taxon>Sphingobacterium</taxon>
    </lineage>
</organism>
<feature type="chain" id="PRO_5004628082" description="Right handed beta helix domain-containing protein" evidence="1">
    <location>
        <begin position="20"/>
        <end position="411"/>
    </location>
</feature>
<dbReference type="InterPro" id="IPR012334">
    <property type="entry name" value="Pectin_lyas_fold"/>
</dbReference>
<dbReference type="OrthoDB" id="735821at2"/>
<dbReference type="PROSITE" id="PS51257">
    <property type="entry name" value="PROKAR_LIPOPROTEIN"/>
    <property type="match status" value="1"/>
</dbReference>
<evidence type="ECO:0000313" key="3">
    <source>
        <dbReference type="Proteomes" id="UP000016584"/>
    </source>
</evidence>
<comment type="caution">
    <text evidence="2">The sequence shown here is derived from an EMBL/GenBank/DDBJ whole genome shotgun (WGS) entry which is preliminary data.</text>
</comment>
<accession>U2HTU8</accession>
<feature type="signal peptide" evidence="1">
    <location>
        <begin position="1"/>
        <end position="19"/>
    </location>
</feature>
<proteinExistence type="predicted"/>
<keyword evidence="3" id="KW-1185">Reference proteome</keyword>
<name>U2HTU8_9SPHI</name>
<dbReference type="AlphaFoldDB" id="U2HTU8"/>
<dbReference type="Gene3D" id="2.160.20.10">
    <property type="entry name" value="Single-stranded right-handed beta-helix, Pectin lyase-like"/>
    <property type="match status" value="1"/>
</dbReference>
<protein>
    <recommendedName>
        <fullName evidence="4">Right handed beta helix domain-containing protein</fullName>
    </recommendedName>
</protein>
<sequence>MKKNLLLFAILFIVSCVKSAVKPHDTLVELGTANTLAVVYHYVSPTKQGDGSGRNPQNAADFLSTTIWNTINQQLANQPVCVKFAEGSYTRAFTEKPLILNGIGNVQHQLTLEGLPNKTVFDAPDNLSLKKGVLIDIKNSQNIHIKNISFTGNGSLGYALRITSDKDKKTTNIRVENCQWHDMRGIIYGAAGAHQKGTNHVTFLDCIFKRVGVDSHSHHIYNAYGPSHIFVINSHFEDCTGDYVRFRDSMDYCLVKGSTFIRNEGFDGKVFISMPIFNSRPPVGDEYFCSNYAFVNNSFVNNSSAKTANAITFYHSGFTPPSWNYLLTPEEGATLQGGSLSEKKELLRANFGIDTDKVRISNNTYSNKIVTQVALGTYPNYGAVTRGFKGWASLTEVINSSNTPFIWESSE</sequence>